<gene>
    <name evidence="2" type="ORF">KBB96_05140</name>
</gene>
<reference evidence="2" key="1">
    <citation type="submission" date="2021-04" db="EMBL/GenBank/DDBJ databases">
        <title>Luteolibacter sp. 32A isolated from the skin of an Anderson's salamander (Ambystoma andersonii).</title>
        <authorList>
            <person name="Spergser J."/>
            <person name="Busse H.-J."/>
        </authorList>
    </citation>
    <scope>NUCLEOTIDE SEQUENCE</scope>
    <source>
        <strain evidence="2">32A</strain>
    </source>
</reference>
<accession>A0A975J1G2</accession>
<dbReference type="RefSeq" id="WP_211633081.1">
    <property type="nucleotide sequence ID" value="NZ_CP073100.1"/>
</dbReference>
<keyword evidence="3" id="KW-1185">Reference proteome</keyword>
<proteinExistence type="predicted"/>
<dbReference type="KEGG" id="lamb:KBB96_05140"/>
<dbReference type="SUPFAM" id="SSF69322">
    <property type="entry name" value="Tricorn protease domain 2"/>
    <property type="match status" value="1"/>
</dbReference>
<keyword evidence="1" id="KW-0812">Transmembrane</keyword>
<sequence>MKWWPIITRWPKWAIAGGIVVISSLVFALWWLNRGSGNAATKPVAEANTPSAFEIEDAVLCGNALVNYRTGELIAKEWLEGAGDNPPNITKVLPEQRLVIVSGYNGMVGAFGFDGKAKPILKADKKPTGSAGFNQTYSEVVYVRDGDLWHGSVNWSEGNVDTPRKVTDVGYFRPETFRGRWLWHEGDLLVPVLGKTLQVGLSSGSVKEVPVNLGQLEQGMSPLGTFAVVPVGGRELGVVDLLNGETTKFNVGQRIRKFLWLTPTKVVLHIGNNQIAQYDHSTKSLVGPQQSDDGIRDIAAPSPDGNCFLVIGGQGIAVLDLNEKKDFGLKLQFNEVQWISDQELLCSCNEVDTDHRGVWLVTKAGEMNRVSNLPMDSGRAGGPRSSPVARTRDGALFVSGGNLWSFNIESKSVMQLTQTGTLQPQVRLLAK</sequence>
<dbReference type="Proteomes" id="UP000676169">
    <property type="component" value="Chromosome"/>
</dbReference>
<protein>
    <submittedName>
        <fullName evidence="2">Uncharacterized protein</fullName>
    </submittedName>
</protein>
<evidence type="ECO:0000256" key="1">
    <source>
        <dbReference type="SAM" id="Phobius"/>
    </source>
</evidence>
<evidence type="ECO:0000313" key="2">
    <source>
        <dbReference type="EMBL" id="QUE52278.1"/>
    </source>
</evidence>
<name>A0A975J1G2_9BACT</name>
<dbReference type="AlphaFoldDB" id="A0A975J1G2"/>
<keyword evidence="1" id="KW-0472">Membrane</keyword>
<organism evidence="2 3">
    <name type="scientific">Luteolibacter ambystomatis</name>
    <dbReference type="NCBI Taxonomy" id="2824561"/>
    <lineage>
        <taxon>Bacteria</taxon>
        <taxon>Pseudomonadati</taxon>
        <taxon>Verrucomicrobiota</taxon>
        <taxon>Verrucomicrobiia</taxon>
        <taxon>Verrucomicrobiales</taxon>
        <taxon>Verrucomicrobiaceae</taxon>
        <taxon>Luteolibacter</taxon>
    </lineage>
</organism>
<dbReference type="EMBL" id="CP073100">
    <property type="protein sequence ID" value="QUE52278.1"/>
    <property type="molecule type" value="Genomic_DNA"/>
</dbReference>
<evidence type="ECO:0000313" key="3">
    <source>
        <dbReference type="Proteomes" id="UP000676169"/>
    </source>
</evidence>
<keyword evidence="1" id="KW-1133">Transmembrane helix</keyword>
<feature type="transmembrane region" description="Helical" evidence="1">
    <location>
        <begin position="12"/>
        <end position="32"/>
    </location>
</feature>